<dbReference type="PANTHER" id="PTHR43479:SF11">
    <property type="entry name" value="ACREF_ENVCD OPERON REPRESSOR-RELATED"/>
    <property type="match status" value="1"/>
</dbReference>
<feature type="domain" description="HTH tetR-type" evidence="3">
    <location>
        <begin position="19"/>
        <end position="79"/>
    </location>
</feature>
<evidence type="ECO:0000256" key="1">
    <source>
        <dbReference type="ARBA" id="ARBA00023125"/>
    </source>
</evidence>
<keyword evidence="1 2" id="KW-0238">DNA-binding</keyword>
<evidence type="ECO:0000313" key="4">
    <source>
        <dbReference type="EMBL" id="MDH2333335.1"/>
    </source>
</evidence>
<dbReference type="GO" id="GO:0003677">
    <property type="term" value="F:DNA binding"/>
    <property type="evidence" value="ECO:0007669"/>
    <property type="project" value="UniProtKB-UniRule"/>
</dbReference>
<dbReference type="PRINTS" id="PR00455">
    <property type="entry name" value="HTHTETR"/>
</dbReference>
<dbReference type="SUPFAM" id="SSF46689">
    <property type="entry name" value="Homeodomain-like"/>
    <property type="match status" value="1"/>
</dbReference>
<dbReference type="InterPro" id="IPR009057">
    <property type="entry name" value="Homeodomain-like_sf"/>
</dbReference>
<feature type="DNA-binding region" description="H-T-H motif" evidence="2">
    <location>
        <begin position="42"/>
        <end position="61"/>
    </location>
</feature>
<evidence type="ECO:0000259" key="3">
    <source>
        <dbReference type="PROSITE" id="PS50977"/>
    </source>
</evidence>
<evidence type="ECO:0000313" key="5">
    <source>
        <dbReference type="Proteomes" id="UP001229409"/>
    </source>
</evidence>
<sequence>MNSLFIIGLKVSIIQAKKDEVKKEIESAALKVFFRKGFVDAKMSDIADEIQISVGNIYTYFKNKKELFYSVVPPSLVDYLKNVLVESIHIDNQTFFEETHNEKKSAIVQEQINLLTQYSMQIVIIFEKNKGTIYSNAKNELIDLMIETKKPYLKNTYKRYEIGTDENMILLNIIANNVIHMTLDLLKRDMSADSRKRVFEALSLYRLHGLKSLNE</sequence>
<dbReference type="InterPro" id="IPR001647">
    <property type="entry name" value="HTH_TetR"/>
</dbReference>
<evidence type="ECO:0000256" key="2">
    <source>
        <dbReference type="PROSITE-ProRule" id="PRU00335"/>
    </source>
</evidence>
<dbReference type="PROSITE" id="PS50977">
    <property type="entry name" value="HTH_TETR_2"/>
    <property type="match status" value="1"/>
</dbReference>
<proteinExistence type="predicted"/>
<name>A0AAP4EBS1_PAEPO</name>
<dbReference type="AlphaFoldDB" id="A0AAP4EBS1"/>
<dbReference type="InterPro" id="IPR050624">
    <property type="entry name" value="HTH-type_Tx_Regulator"/>
</dbReference>
<dbReference type="Proteomes" id="UP001229409">
    <property type="component" value="Unassembled WGS sequence"/>
</dbReference>
<dbReference type="Pfam" id="PF00440">
    <property type="entry name" value="TetR_N"/>
    <property type="match status" value="1"/>
</dbReference>
<dbReference type="EMBL" id="JARVWT010000010">
    <property type="protein sequence ID" value="MDH2333335.1"/>
    <property type="molecule type" value="Genomic_DNA"/>
</dbReference>
<dbReference type="PANTHER" id="PTHR43479">
    <property type="entry name" value="ACREF/ENVCD OPERON REPRESSOR-RELATED"/>
    <property type="match status" value="1"/>
</dbReference>
<organism evidence="4 5">
    <name type="scientific">Paenibacillus polymyxa</name>
    <name type="common">Bacillus polymyxa</name>
    <dbReference type="NCBI Taxonomy" id="1406"/>
    <lineage>
        <taxon>Bacteria</taxon>
        <taxon>Bacillati</taxon>
        <taxon>Bacillota</taxon>
        <taxon>Bacilli</taxon>
        <taxon>Bacillales</taxon>
        <taxon>Paenibacillaceae</taxon>
        <taxon>Paenibacillus</taxon>
    </lineage>
</organism>
<protein>
    <submittedName>
        <fullName evidence="4">TetR/AcrR family transcriptional regulator</fullName>
    </submittedName>
</protein>
<dbReference type="Gene3D" id="1.10.357.10">
    <property type="entry name" value="Tetracycline Repressor, domain 2"/>
    <property type="match status" value="1"/>
</dbReference>
<reference evidence="4" key="1">
    <citation type="submission" date="2023-04" db="EMBL/GenBank/DDBJ databases">
        <title>Uncovering the Secrets of Slow-Growing Bacteria in Tropical Savanna Soil through Cultivation and Genomic Analysis.</title>
        <authorList>
            <person name="Goncalves O.S."/>
            <person name="Santana M.F."/>
        </authorList>
    </citation>
    <scope>NUCLEOTIDE SEQUENCE</scope>
    <source>
        <strain evidence="4">ANTI</strain>
    </source>
</reference>
<gene>
    <name evidence="4" type="ORF">QDS18_20980</name>
</gene>
<comment type="caution">
    <text evidence="4">The sequence shown here is derived from an EMBL/GenBank/DDBJ whole genome shotgun (WGS) entry which is preliminary data.</text>
</comment>
<accession>A0AAP4EBS1</accession>
<dbReference type="RefSeq" id="WP_279835244.1">
    <property type="nucleotide sequence ID" value="NZ_JARVWT010000010.1"/>
</dbReference>